<accession>A0A225UIX8</accession>
<organism evidence="1 2">
    <name type="scientific">Phytophthora megakarya</name>
    <dbReference type="NCBI Taxonomy" id="4795"/>
    <lineage>
        <taxon>Eukaryota</taxon>
        <taxon>Sar</taxon>
        <taxon>Stramenopiles</taxon>
        <taxon>Oomycota</taxon>
        <taxon>Peronosporomycetes</taxon>
        <taxon>Peronosporales</taxon>
        <taxon>Peronosporaceae</taxon>
        <taxon>Phytophthora</taxon>
    </lineage>
</organism>
<reference evidence="2" key="1">
    <citation type="submission" date="2017-03" db="EMBL/GenBank/DDBJ databases">
        <title>Phytopthora megakarya and P. palmivora, two closely related causual agents of cacao black pod achieved similar genome size and gene model numbers by different mechanisms.</title>
        <authorList>
            <person name="Ali S."/>
            <person name="Shao J."/>
            <person name="Larry D.J."/>
            <person name="Kronmiller B."/>
            <person name="Shen D."/>
            <person name="Strem M.D."/>
            <person name="Melnick R.L."/>
            <person name="Guiltinan M.J."/>
            <person name="Tyler B.M."/>
            <person name="Meinhardt L.W."/>
            <person name="Bailey B.A."/>
        </authorList>
    </citation>
    <scope>NUCLEOTIDE SEQUENCE [LARGE SCALE GENOMIC DNA]</scope>
    <source>
        <strain evidence="2">zdho120</strain>
    </source>
</reference>
<dbReference type="EMBL" id="NBNE01018858">
    <property type="protein sequence ID" value="OWY92079.1"/>
    <property type="molecule type" value="Genomic_DNA"/>
</dbReference>
<evidence type="ECO:0008006" key="3">
    <source>
        <dbReference type="Google" id="ProtNLM"/>
    </source>
</evidence>
<dbReference type="AlphaFoldDB" id="A0A225UIX8"/>
<protein>
    <recommendedName>
        <fullName evidence="3">PiggyBac transposable element-derived protein domain-containing protein</fullName>
    </recommendedName>
</protein>
<name>A0A225UIX8_9STRA</name>
<proteinExistence type="predicted"/>
<evidence type="ECO:0000313" key="1">
    <source>
        <dbReference type="EMBL" id="OWY92079.1"/>
    </source>
</evidence>
<comment type="caution">
    <text evidence="1">The sequence shown here is derived from an EMBL/GenBank/DDBJ whole genome shotgun (WGS) entry which is preliminary data.</text>
</comment>
<dbReference type="Proteomes" id="UP000198211">
    <property type="component" value="Unassembled WGS sequence"/>
</dbReference>
<keyword evidence="2" id="KW-1185">Reference proteome</keyword>
<sequence>MIPPNISGNLYCFLPIVSFDDRAMERFRLLREPKIRRVAQLCHLLTGRIVLKTSDTAEGSQGVKERHHSFKLCPLYKSKPCKFAKCYCPKCSNGIKRKYLRNIRRDERADTCFTIWHSD</sequence>
<evidence type="ECO:0000313" key="2">
    <source>
        <dbReference type="Proteomes" id="UP000198211"/>
    </source>
</evidence>
<gene>
    <name evidence="1" type="ORF">PHMEG_00039066</name>
</gene>